<name>A0ABR9S2Q0_9BURK</name>
<dbReference type="InterPro" id="IPR003018">
    <property type="entry name" value="GAF"/>
</dbReference>
<dbReference type="EMBL" id="JADDIV010000002">
    <property type="protein sequence ID" value="MBE7367724.1"/>
    <property type="molecule type" value="Genomic_DNA"/>
</dbReference>
<gene>
    <name evidence="2" type="ORF">IM787_09115</name>
</gene>
<dbReference type="RefSeq" id="WP_193676306.1">
    <property type="nucleotide sequence ID" value="NZ_JADDIV010000002.1"/>
</dbReference>
<organism evidence="2 3">
    <name type="scientific">Ramlibacter pallidus</name>
    <dbReference type="NCBI Taxonomy" id="2780087"/>
    <lineage>
        <taxon>Bacteria</taxon>
        <taxon>Pseudomonadati</taxon>
        <taxon>Pseudomonadota</taxon>
        <taxon>Betaproteobacteria</taxon>
        <taxon>Burkholderiales</taxon>
        <taxon>Comamonadaceae</taxon>
        <taxon>Ramlibacter</taxon>
    </lineage>
</organism>
<protein>
    <submittedName>
        <fullName evidence="2">GAF domain-containing protein</fullName>
    </submittedName>
</protein>
<reference evidence="2 3" key="1">
    <citation type="submission" date="2020-10" db="EMBL/GenBank/DDBJ databases">
        <title>Ramlibacter sp. HM2 16S ribosomal RNA gene Genome sequencing and assembly.</title>
        <authorList>
            <person name="Kang M."/>
        </authorList>
    </citation>
    <scope>NUCLEOTIDE SEQUENCE [LARGE SCALE GENOMIC DNA]</scope>
    <source>
        <strain evidence="2 3">HM2</strain>
    </source>
</reference>
<comment type="caution">
    <text evidence="2">The sequence shown here is derived from an EMBL/GenBank/DDBJ whole genome shotgun (WGS) entry which is preliminary data.</text>
</comment>
<proteinExistence type="predicted"/>
<evidence type="ECO:0000259" key="1">
    <source>
        <dbReference type="Pfam" id="PF13185"/>
    </source>
</evidence>
<keyword evidence="3" id="KW-1185">Reference proteome</keyword>
<dbReference type="Proteomes" id="UP000806285">
    <property type="component" value="Unassembled WGS sequence"/>
</dbReference>
<dbReference type="InterPro" id="IPR029016">
    <property type="entry name" value="GAF-like_dom_sf"/>
</dbReference>
<dbReference type="SUPFAM" id="SSF55781">
    <property type="entry name" value="GAF domain-like"/>
    <property type="match status" value="1"/>
</dbReference>
<feature type="domain" description="GAF" evidence="1">
    <location>
        <begin position="51"/>
        <end position="184"/>
    </location>
</feature>
<evidence type="ECO:0000313" key="3">
    <source>
        <dbReference type="Proteomes" id="UP000806285"/>
    </source>
</evidence>
<sequence length="188" mass="20516">MSRTPPDFCSLDELLVRPAAATLRQATATQVAEADAFLALSRSLAEKRGSTLQAFVDLAMAGTDAGSAGISLEERDEAGPFFRWVATAGEFSRYVNGTMPRDFSPCGATVDGGRPLIMRDPVRYYAYISQLHTPVRTVLLVPFRREGRSVGTVWVAAHDERKSFTDAEVRFVENLGRFASDVLDSAAH</sequence>
<accession>A0ABR9S2Q0</accession>
<dbReference type="Pfam" id="PF13185">
    <property type="entry name" value="GAF_2"/>
    <property type="match status" value="1"/>
</dbReference>
<evidence type="ECO:0000313" key="2">
    <source>
        <dbReference type="EMBL" id="MBE7367724.1"/>
    </source>
</evidence>
<dbReference type="Gene3D" id="3.30.450.40">
    <property type="match status" value="1"/>
</dbReference>